<organism evidence="2 3">
    <name type="scientific">candidate division MSBL1 archaeon SCGC-AAA259E19</name>
    <dbReference type="NCBI Taxonomy" id="1698264"/>
    <lineage>
        <taxon>Archaea</taxon>
        <taxon>Methanobacteriati</taxon>
        <taxon>Methanobacteriota</taxon>
        <taxon>candidate division MSBL1</taxon>
    </lineage>
</organism>
<dbReference type="InterPro" id="IPR009051">
    <property type="entry name" value="Helical_ferredxn"/>
</dbReference>
<feature type="domain" description="4Fe-4S ferredoxin-type" evidence="1">
    <location>
        <begin position="274"/>
        <end position="305"/>
    </location>
</feature>
<dbReference type="Pfam" id="PF00037">
    <property type="entry name" value="Fer4"/>
    <property type="match status" value="1"/>
</dbReference>
<dbReference type="GO" id="GO:0016491">
    <property type="term" value="F:oxidoreductase activity"/>
    <property type="evidence" value="ECO:0007669"/>
    <property type="project" value="UniProtKB-ARBA"/>
</dbReference>
<dbReference type="InterPro" id="IPR017900">
    <property type="entry name" value="4Fe4S_Fe_S_CS"/>
</dbReference>
<accession>A0A133UI20</accession>
<protein>
    <recommendedName>
        <fullName evidence="1">4Fe-4S ferredoxin-type domain-containing protein</fullName>
    </recommendedName>
</protein>
<dbReference type="Pfam" id="PF04432">
    <property type="entry name" value="FrhB_FdhB_C"/>
    <property type="match status" value="1"/>
</dbReference>
<evidence type="ECO:0000259" key="1">
    <source>
        <dbReference type="PROSITE" id="PS51379"/>
    </source>
</evidence>
<keyword evidence="3" id="KW-1185">Reference proteome</keyword>
<dbReference type="AlphaFoldDB" id="A0A133UI20"/>
<dbReference type="PROSITE" id="PS51379">
    <property type="entry name" value="4FE4S_FER_2"/>
    <property type="match status" value="1"/>
</dbReference>
<reference evidence="2 3" key="1">
    <citation type="journal article" date="2016" name="Sci. Rep.">
        <title>Metabolic traits of an uncultured archaeal lineage -MSBL1- from brine pools of the Red Sea.</title>
        <authorList>
            <person name="Mwirichia R."/>
            <person name="Alam I."/>
            <person name="Rashid M."/>
            <person name="Vinu M."/>
            <person name="Ba-Alawi W."/>
            <person name="Anthony Kamau A."/>
            <person name="Kamanda Ngugi D."/>
            <person name="Goker M."/>
            <person name="Klenk H.P."/>
            <person name="Bajic V."/>
            <person name="Stingl U."/>
        </authorList>
    </citation>
    <scope>NUCLEOTIDE SEQUENCE [LARGE SCALE GENOMIC DNA]</scope>
    <source>
        <strain evidence="2">SCGC-AAA259E19</strain>
    </source>
</reference>
<evidence type="ECO:0000313" key="2">
    <source>
        <dbReference type="EMBL" id="KXA93829.1"/>
    </source>
</evidence>
<dbReference type="InterPro" id="IPR007525">
    <property type="entry name" value="FrhB_FdhB_C"/>
</dbReference>
<name>A0A133UI20_9EURY</name>
<comment type="caution">
    <text evidence="2">The sequence shown here is derived from an EMBL/GenBank/DDBJ whole genome shotgun (WGS) entry which is preliminary data.</text>
</comment>
<proteinExistence type="predicted"/>
<sequence length="334" mass="38562">MSDRKKKLRTVARRKLKEGGVDCFVGYQQPINNLFSPPLIAENLNDLERLTVNPLSVGNLSLYLPDLTEEENNQKVGVVVKGCDSRTLNVLLQEDVLKRENLFIVGLPCKGILDPSKLREFCREGEISTEEFLSADFSWGGDKVVGHLEEKEFEIPKENNLLPKCRDCDYPNPIDCDVRLGSEVEPGEKNFDRVEEIEDFSLEERWEYWERMFDRCIRCYACRSICPLCYCESCKVDPRDIPITEDTTPEEKANRPEWIEKVPNLCSNLFFHILRIVHTAGRCVGCGECERACPMDIPLTELSQKLEKEVRKFDYVPGLDAEEDQFLTDYKEEE</sequence>
<dbReference type="InterPro" id="IPR017896">
    <property type="entry name" value="4Fe4S_Fe-S-bd"/>
</dbReference>
<dbReference type="Proteomes" id="UP000070284">
    <property type="component" value="Unassembled WGS sequence"/>
</dbReference>
<dbReference type="EMBL" id="LHXO01000097">
    <property type="protein sequence ID" value="KXA93829.1"/>
    <property type="molecule type" value="Genomic_DNA"/>
</dbReference>
<dbReference type="GO" id="GO:0051536">
    <property type="term" value="F:iron-sulfur cluster binding"/>
    <property type="evidence" value="ECO:0007669"/>
    <property type="project" value="InterPro"/>
</dbReference>
<dbReference type="SUPFAM" id="SSF46548">
    <property type="entry name" value="alpha-helical ferredoxin"/>
    <property type="match status" value="1"/>
</dbReference>
<dbReference type="PROSITE" id="PS00198">
    <property type="entry name" value="4FE4S_FER_1"/>
    <property type="match status" value="1"/>
</dbReference>
<dbReference type="PATRIC" id="fig|1698264.3.peg.118"/>
<dbReference type="Gene3D" id="1.10.1060.10">
    <property type="entry name" value="Alpha-helical ferredoxin"/>
    <property type="match status" value="1"/>
</dbReference>
<evidence type="ECO:0000313" key="3">
    <source>
        <dbReference type="Proteomes" id="UP000070284"/>
    </source>
</evidence>
<gene>
    <name evidence="2" type="ORF">AKJ65_05885</name>
</gene>